<dbReference type="EMBL" id="AMLP01000124">
    <property type="protein sequence ID" value="ELS54906.1"/>
    <property type="molecule type" value="Genomic_DNA"/>
</dbReference>
<proteinExistence type="predicted"/>
<sequence length="82" mass="9430">MTRFCLSDLTLSWSKPVRQILREHLRQRLRSHVLLAVALAGLEQNAAIAAYVRWRNARAEPKTAFAPDSSIRRWTKYPARAA</sequence>
<dbReference type="Proteomes" id="UP000011205">
    <property type="component" value="Unassembled WGS sequence"/>
</dbReference>
<evidence type="ECO:0008006" key="3">
    <source>
        <dbReference type="Google" id="ProtNLM"/>
    </source>
</evidence>
<dbReference type="AlphaFoldDB" id="L8PBD2"/>
<comment type="caution">
    <text evidence="1">The sequence shown here is derived from an EMBL/GenBank/DDBJ whole genome shotgun (WGS) entry which is preliminary data.</text>
</comment>
<evidence type="ECO:0000313" key="1">
    <source>
        <dbReference type="EMBL" id="ELS54906.1"/>
    </source>
</evidence>
<gene>
    <name evidence="1" type="ORF">STVIR_4087</name>
</gene>
<name>L8PBD2_STRVR</name>
<organism evidence="1 2">
    <name type="scientific">Streptomyces viridochromogenes Tue57</name>
    <dbReference type="NCBI Taxonomy" id="1160705"/>
    <lineage>
        <taxon>Bacteria</taxon>
        <taxon>Bacillati</taxon>
        <taxon>Actinomycetota</taxon>
        <taxon>Actinomycetes</taxon>
        <taxon>Kitasatosporales</taxon>
        <taxon>Streptomycetaceae</taxon>
        <taxon>Streptomyces</taxon>
    </lineage>
</organism>
<accession>L8PBD2</accession>
<protein>
    <recommendedName>
        <fullName evidence="3">Transposase</fullName>
    </recommendedName>
</protein>
<evidence type="ECO:0000313" key="2">
    <source>
        <dbReference type="Proteomes" id="UP000011205"/>
    </source>
</evidence>
<reference evidence="1 2" key="1">
    <citation type="journal article" date="2013" name="Genome Announc.">
        <title>Draft Genome Sequence of Streptomyces viridochromogenes Strain Tu57, Producer of Avilamycin.</title>
        <authorList>
            <person name="Gruning B.A."/>
            <person name="Erxleben A."/>
            <person name="Hahnlein A."/>
            <person name="Gunther S."/>
        </authorList>
    </citation>
    <scope>NUCLEOTIDE SEQUENCE [LARGE SCALE GENOMIC DNA]</scope>
    <source>
        <strain evidence="1 2">Tue57</strain>
    </source>
</reference>